<proteinExistence type="predicted"/>
<evidence type="ECO:0000256" key="1">
    <source>
        <dbReference type="SAM" id="MobiDB-lite"/>
    </source>
</evidence>
<dbReference type="EMBL" id="JBDJPC010000003">
    <property type="protein sequence ID" value="KAL1509929.1"/>
    <property type="molecule type" value="Genomic_DNA"/>
</dbReference>
<accession>A0ABD1F459</accession>
<evidence type="ECO:0000313" key="3">
    <source>
        <dbReference type="Proteomes" id="UP001566132"/>
    </source>
</evidence>
<gene>
    <name evidence="2" type="ORF">ABEB36_004593</name>
</gene>
<feature type="compositionally biased region" description="Low complexity" evidence="1">
    <location>
        <begin position="33"/>
        <end position="59"/>
    </location>
</feature>
<comment type="caution">
    <text evidence="2">The sequence shown here is derived from an EMBL/GenBank/DDBJ whole genome shotgun (WGS) entry which is preliminary data.</text>
</comment>
<evidence type="ECO:0000313" key="2">
    <source>
        <dbReference type="EMBL" id="KAL1509929.1"/>
    </source>
</evidence>
<keyword evidence="3" id="KW-1185">Reference proteome</keyword>
<sequence length="59" mass="6445">MVGRKKTPSALVLWSKDVLEQEELHSGVHKSSKSWYSSIAPSSASSSESFSFSGSEHFV</sequence>
<dbReference type="AlphaFoldDB" id="A0ABD1F459"/>
<feature type="region of interest" description="Disordered" evidence="1">
    <location>
        <begin position="27"/>
        <end position="59"/>
    </location>
</feature>
<protein>
    <submittedName>
        <fullName evidence="2">Uncharacterized protein</fullName>
    </submittedName>
</protein>
<dbReference type="Proteomes" id="UP001566132">
    <property type="component" value="Unassembled WGS sequence"/>
</dbReference>
<reference evidence="2 3" key="1">
    <citation type="submission" date="2024-05" db="EMBL/GenBank/DDBJ databases">
        <title>Genetic variation in Jamaican populations of the coffee berry borer (Hypothenemus hampei).</title>
        <authorList>
            <person name="Errbii M."/>
            <person name="Myrie A."/>
        </authorList>
    </citation>
    <scope>NUCLEOTIDE SEQUENCE [LARGE SCALE GENOMIC DNA]</scope>
    <source>
        <strain evidence="2">JA-Hopewell-2020-01-JO</strain>
        <tissue evidence="2">Whole body</tissue>
    </source>
</reference>
<name>A0ABD1F459_HYPHA</name>
<organism evidence="2 3">
    <name type="scientific">Hypothenemus hampei</name>
    <name type="common">Coffee berry borer</name>
    <dbReference type="NCBI Taxonomy" id="57062"/>
    <lineage>
        <taxon>Eukaryota</taxon>
        <taxon>Metazoa</taxon>
        <taxon>Ecdysozoa</taxon>
        <taxon>Arthropoda</taxon>
        <taxon>Hexapoda</taxon>
        <taxon>Insecta</taxon>
        <taxon>Pterygota</taxon>
        <taxon>Neoptera</taxon>
        <taxon>Endopterygota</taxon>
        <taxon>Coleoptera</taxon>
        <taxon>Polyphaga</taxon>
        <taxon>Cucujiformia</taxon>
        <taxon>Curculionidae</taxon>
        <taxon>Scolytinae</taxon>
        <taxon>Hypothenemus</taxon>
    </lineage>
</organism>